<organism evidence="2 3">
    <name type="scientific">Akanthomyces muscarius</name>
    <name type="common">Entomopathogenic fungus</name>
    <name type="synonym">Lecanicillium muscarium</name>
    <dbReference type="NCBI Taxonomy" id="2231603"/>
    <lineage>
        <taxon>Eukaryota</taxon>
        <taxon>Fungi</taxon>
        <taxon>Dikarya</taxon>
        <taxon>Ascomycota</taxon>
        <taxon>Pezizomycotina</taxon>
        <taxon>Sordariomycetes</taxon>
        <taxon>Hypocreomycetidae</taxon>
        <taxon>Hypocreales</taxon>
        <taxon>Cordycipitaceae</taxon>
        <taxon>Akanthomyces</taxon>
    </lineage>
</organism>
<feature type="compositionally biased region" description="Basic residues" evidence="1">
    <location>
        <begin position="378"/>
        <end position="393"/>
    </location>
</feature>
<sequence length="541" mass="60267">MSARSEAESLLVAASASHGLDLGPDELRAALSDGHGGVELAHWATSSLVADNLLTVDELSLYNALDKSGQVDRLAELHDLAQVQPLREDDVRAAVEDLGRSTHAMNKQAETLRHQRDALSRLVANRADTQARRRELEASRQRKFESERVRISSEMTEIAHGLEFRIEELKQDNGPESRSLRKALDVILQSDDALLTSLQKLGWELSEPDPEEAKSTDKLRETCLRLIKITVETIRTRLDTTYLSALATAQQSRDSGADPDETEALQAELESLYSEILPVAQMSVEQQHLEPALQSISARSGQSLRKTASSLTYMDQCFDYLLSRINALHAHTEVYNAHQSAVSRVVATAREEMAAEVPGPEAQTAFSAETPSPMKPPTRTKRQSRDMSHRRRSSSMQEVPALDSLMQTLALPIDAYGDGSAHSQITALSKILRERRMKDDSVARSAQEEFETITAERMEDAKRAVQLLRDSVLAETSFGEVNLVDPGIEASIDVLAQEVDKAKQKLDRFKDEKVGWGSLKRDEFVERWASQLLLCLLKMEY</sequence>
<protein>
    <submittedName>
        <fullName evidence="2">Uncharacterized protein</fullName>
    </submittedName>
</protein>
<dbReference type="EMBL" id="JAJHUN010000005">
    <property type="protein sequence ID" value="KAJ4159411.1"/>
    <property type="molecule type" value="Genomic_DNA"/>
</dbReference>
<gene>
    <name evidence="2" type="ORF">LMH87_008313</name>
</gene>
<comment type="caution">
    <text evidence="2">The sequence shown here is derived from an EMBL/GenBank/DDBJ whole genome shotgun (WGS) entry which is preliminary data.</text>
</comment>
<name>A0A9W8QJF6_AKAMU</name>
<evidence type="ECO:0000256" key="1">
    <source>
        <dbReference type="SAM" id="MobiDB-lite"/>
    </source>
</evidence>
<dbReference type="RefSeq" id="XP_056057410.1">
    <property type="nucleotide sequence ID" value="XM_056196944.1"/>
</dbReference>
<dbReference type="GeneID" id="80895472"/>
<dbReference type="KEGG" id="amus:LMH87_008313"/>
<reference evidence="2" key="1">
    <citation type="journal article" date="2023" name="Access Microbiol">
        <title>De-novo genome assembly for Akanthomyces muscarius, a biocontrol agent of insect agricultural pests.</title>
        <authorList>
            <person name="Erdos Z."/>
            <person name="Studholme D.J."/>
            <person name="Raymond B."/>
            <person name="Sharma M."/>
        </authorList>
    </citation>
    <scope>NUCLEOTIDE SEQUENCE</scope>
    <source>
        <strain evidence="2">Ve6</strain>
    </source>
</reference>
<proteinExistence type="predicted"/>
<keyword evidence="3" id="KW-1185">Reference proteome</keyword>
<evidence type="ECO:0000313" key="2">
    <source>
        <dbReference type="EMBL" id="KAJ4159411.1"/>
    </source>
</evidence>
<accession>A0A9W8QJF6</accession>
<dbReference type="Proteomes" id="UP001144673">
    <property type="component" value="Unassembled WGS sequence"/>
</dbReference>
<feature type="region of interest" description="Disordered" evidence="1">
    <location>
        <begin position="356"/>
        <end position="397"/>
    </location>
</feature>
<evidence type="ECO:0000313" key="3">
    <source>
        <dbReference type="Proteomes" id="UP001144673"/>
    </source>
</evidence>
<dbReference type="AlphaFoldDB" id="A0A9W8QJF6"/>